<evidence type="ECO:0000313" key="3">
    <source>
        <dbReference type="Proteomes" id="UP000663881"/>
    </source>
</evidence>
<feature type="compositionally biased region" description="Polar residues" evidence="1">
    <location>
        <begin position="52"/>
        <end position="64"/>
    </location>
</feature>
<organism evidence="2 3">
    <name type="scientific">Adineta steineri</name>
    <dbReference type="NCBI Taxonomy" id="433720"/>
    <lineage>
        <taxon>Eukaryota</taxon>
        <taxon>Metazoa</taxon>
        <taxon>Spiralia</taxon>
        <taxon>Gnathifera</taxon>
        <taxon>Rotifera</taxon>
        <taxon>Eurotatoria</taxon>
        <taxon>Bdelloidea</taxon>
        <taxon>Adinetida</taxon>
        <taxon>Adinetidae</taxon>
        <taxon>Adineta</taxon>
    </lineage>
</organism>
<feature type="compositionally biased region" description="Acidic residues" evidence="1">
    <location>
        <begin position="99"/>
        <end position="108"/>
    </location>
</feature>
<dbReference type="AlphaFoldDB" id="A0A819Y345"/>
<protein>
    <submittedName>
        <fullName evidence="2">Uncharacterized protein</fullName>
    </submittedName>
</protein>
<name>A0A819Y345_9BILA</name>
<dbReference type="Proteomes" id="UP000663881">
    <property type="component" value="Unassembled WGS sequence"/>
</dbReference>
<feature type="compositionally biased region" description="Pro residues" evidence="1">
    <location>
        <begin position="32"/>
        <end position="44"/>
    </location>
</feature>
<evidence type="ECO:0000313" key="2">
    <source>
        <dbReference type="EMBL" id="CAF4146207.1"/>
    </source>
</evidence>
<dbReference type="EMBL" id="CAJOAY010006622">
    <property type="protein sequence ID" value="CAF4146207.1"/>
    <property type="molecule type" value="Genomic_DNA"/>
</dbReference>
<feature type="region of interest" description="Disordered" evidence="1">
    <location>
        <begin position="1"/>
        <end position="64"/>
    </location>
</feature>
<reference evidence="2" key="1">
    <citation type="submission" date="2021-02" db="EMBL/GenBank/DDBJ databases">
        <authorList>
            <person name="Nowell W R."/>
        </authorList>
    </citation>
    <scope>NUCLEOTIDE SEQUENCE</scope>
</reference>
<proteinExistence type="predicted"/>
<comment type="caution">
    <text evidence="2">The sequence shown here is derived from an EMBL/GenBank/DDBJ whole genome shotgun (WGS) entry which is preliminary data.</text>
</comment>
<gene>
    <name evidence="2" type="ORF">OKA104_LOCUS38002</name>
</gene>
<sequence>MPFQHHPHPMYPQQYPQSNPIPPIIPQIQQPLPLPNAPNPPRPTQFPAQPIANPNNRVGQPSYNTGAQNLPTYVITTVQIQQVQLMSGIFFPQKSSIVIEEENEEEEEQHQSQENPQ</sequence>
<evidence type="ECO:0000256" key="1">
    <source>
        <dbReference type="SAM" id="MobiDB-lite"/>
    </source>
</evidence>
<accession>A0A819Y345</accession>
<feature type="region of interest" description="Disordered" evidence="1">
    <location>
        <begin position="98"/>
        <end position="117"/>
    </location>
</feature>